<keyword evidence="1" id="KW-0812">Transmembrane</keyword>
<feature type="signal peptide" evidence="2">
    <location>
        <begin position="1"/>
        <end position="19"/>
    </location>
</feature>
<evidence type="ECO:0000313" key="5">
    <source>
        <dbReference type="Proteomes" id="UP000505306"/>
    </source>
</evidence>
<accession>A0A6G6GHZ0</accession>
<protein>
    <submittedName>
        <fullName evidence="4">DUF4129 domain-containing protein</fullName>
    </submittedName>
</protein>
<sequence length="262" mass="31269">MKKFIFILLIFFSAEISVAQDSIPAIEETVIQYDSTSQKTPLSLDKETLEEYKNDSDFNYKPTQEADNWWTQFLDWISNIWSKFWRWVGNIWRSFWNLFIDDAENSTLWAFVINVLPYLILLTLIAFVVWLFFKLNPGAKLLHSKTKPDIFFSEDEEIIRTRDIKKLIEKALDKKQYRLAVRYYYLLILKQLTEAELIDYEFDKTNSDYFTEITSEAINTGFRKATVLYDYIWYGNFTVTEEDFRKAQRTFNALEKSIPKGL</sequence>
<keyword evidence="5" id="KW-1185">Reference proteome</keyword>
<keyword evidence="1" id="KW-1133">Transmembrane helix</keyword>
<dbReference type="EMBL" id="CP049057">
    <property type="protein sequence ID" value="QIE58120.1"/>
    <property type="molecule type" value="Genomic_DNA"/>
</dbReference>
<evidence type="ECO:0000313" key="4">
    <source>
        <dbReference type="EMBL" id="QIE58120.1"/>
    </source>
</evidence>
<evidence type="ECO:0000256" key="1">
    <source>
        <dbReference type="SAM" id="Phobius"/>
    </source>
</evidence>
<gene>
    <name evidence="4" type="ORF">G5B37_00615</name>
</gene>
<evidence type="ECO:0000259" key="3">
    <source>
        <dbReference type="Pfam" id="PF13559"/>
    </source>
</evidence>
<dbReference type="Proteomes" id="UP000505306">
    <property type="component" value="Chromosome"/>
</dbReference>
<reference evidence="4 5" key="1">
    <citation type="submission" date="2020-02" db="EMBL/GenBank/DDBJ databases">
        <title>Complete genome sequence of Flavobacteriaceae bacterium.</title>
        <authorList>
            <person name="Kim S.-J."/>
            <person name="Kim Y.-S."/>
            <person name="Kim K.-H."/>
        </authorList>
    </citation>
    <scope>NUCLEOTIDE SEQUENCE [LARGE SCALE GENOMIC DNA]</scope>
    <source>
        <strain evidence="4 5">RR4-40</strain>
    </source>
</reference>
<dbReference type="Pfam" id="PF13559">
    <property type="entry name" value="DUF4129"/>
    <property type="match status" value="1"/>
</dbReference>
<dbReference type="KEGG" id="mgel:G5B37_00615"/>
<proteinExistence type="predicted"/>
<dbReference type="AlphaFoldDB" id="A0A6G6GHZ0"/>
<name>A0A6G6GHZ0_9FLAO</name>
<feature type="transmembrane region" description="Helical" evidence="1">
    <location>
        <begin position="108"/>
        <end position="133"/>
    </location>
</feature>
<feature type="chain" id="PRO_5026229888" evidence="2">
    <location>
        <begin position="20"/>
        <end position="262"/>
    </location>
</feature>
<dbReference type="InterPro" id="IPR025403">
    <property type="entry name" value="TgpA-like_C"/>
</dbReference>
<keyword evidence="2" id="KW-0732">Signal</keyword>
<feature type="domain" description="Protein-glutamine gamma-glutamyltransferase-like C-terminal" evidence="3">
    <location>
        <begin position="185"/>
        <end position="249"/>
    </location>
</feature>
<evidence type="ECO:0000256" key="2">
    <source>
        <dbReference type="SAM" id="SignalP"/>
    </source>
</evidence>
<dbReference type="RefSeq" id="WP_164678118.1">
    <property type="nucleotide sequence ID" value="NZ_CP049057.1"/>
</dbReference>
<organism evidence="4 5">
    <name type="scientific">Rasiella rasia</name>
    <dbReference type="NCBI Taxonomy" id="2744027"/>
    <lineage>
        <taxon>Bacteria</taxon>
        <taxon>Pseudomonadati</taxon>
        <taxon>Bacteroidota</taxon>
        <taxon>Flavobacteriia</taxon>
        <taxon>Flavobacteriales</taxon>
        <taxon>Flavobacteriaceae</taxon>
        <taxon>Rasiella</taxon>
    </lineage>
</organism>
<keyword evidence="1" id="KW-0472">Membrane</keyword>